<protein>
    <submittedName>
        <fullName evidence="2">Uncharacterized protein</fullName>
    </submittedName>
</protein>
<feature type="compositionally biased region" description="Basic and acidic residues" evidence="1">
    <location>
        <begin position="15"/>
        <end position="27"/>
    </location>
</feature>
<name>A0A8T1UWT4_9STRA</name>
<accession>A0A8T1UWT4</accession>
<dbReference type="Proteomes" id="UP000688947">
    <property type="component" value="Unassembled WGS sequence"/>
</dbReference>
<organism evidence="2 3">
    <name type="scientific">Phytophthora cactorum</name>
    <dbReference type="NCBI Taxonomy" id="29920"/>
    <lineage>
        <taxon>Eukaryota</taxon>
        <taxon>Sar</taxon>
        <taxon>Stramenopiles</taxon>
        <taxon>Oomycota</taxon>
        <taxon>Peronosporomycetes</taxon>
        <taxon>Peronosporales</taxon>
        <taxon>Peronosporaceae</taxon>
        <taxon>Phytophthora</taxon>
    </lineage>
</organism>
<feature type="region of interest" description="Disordered" evidence="1">
    <location>
        <begin position="1"/>
        <end position="67"/>
    </location>
</feature>
<feature type="compositionally biased region" description="Polar residues" evidence="1">
    <location>
        <begin position="31"/>
        <end position="57"/>
    </location>
</feature>
<proteinExistence type="predicted"/>
<gene>
    <name evidence="2" type="ORF">JG687_00002494</name>
</gene>
<sequence>MTNSAPRTLDCRNFGSEEHLGPADWHHSKVQRCSSRPETQAQNALDSNHSASGTSLAEDTEPASGTSVASTAFADTAALVAAEPAAGTAPDADTTLVAASEQVVGEALAADTTPIDHTAPAVEPVPTLSIAHAVRSAEAERTVLAGELELAAGHALVAQAAPAAGSRQMAHTALTTELLPAPELAPTVRTVASAEVGLTVGSSSLVSTALGFAALVALTLPCPNFESDPAPNHLVEVGSADTADHLSARPKLGALPALANHLAAEHLLTGHSSELSLLAAMTN</sequence>
<reference evidence="2" key="1">
    <citation type="submission" date="2021-01" db="EMBL/GenBank/DDBJ databases">
        <title>Phytophthora aleatoria, a newly-described species from Pinus radiata is distinct from Phytophthora cactorum isolates based on comparative genomics.</title>
        <authorList>
            <person name="Mcdougal R."/>
            <person name="Panda P."/>
            <person name="Williams N."/>
            <person name="Studholme D.J."/>
        </authorList>
    </citation>
    <scope>NUCLEOTIDE SEQUENCE</scope>
    <source>
        <strain evidence="2">NZFS 3830</strain>
    </source>
</reference>
<dbReference type="VEuPathDB" id="FungiDB:PC110_g6586"/>
<dbReference type="EMBL" id="JAENGZ010000068">
    <property type="protein sequence ID" value="KAG6970677.1"/>
    <property type="molecule type" value="Genomic_DNA"/>
</dbReference>
<dbReference type="OrthoDB" id="10360559at2759"/>
<evidence type="ECO:0000256" key="1">
    <source>
        <dbReference type="SAM" id="MobiDB-lite"/>
    </source>
</evidence>
<evidence type="ECO:0000313" key="2">
    <source>
        <dbReference type="EMBL" id="KAG6970677.1"/>
    </source>
</evidence>
<evidence type="ECO:0000313" key="3">
    <source>
        <dbReference type="Proteomes" id="UP000688947"/>
    </source>
</evidence>
<comment type="caution">
    <text evidence="2">The sequence shown here is derived from an EMBL/GenBank/DDBJ whole genome shotgun (WGS) entry which is preliminary data.</text>
</comment>
<dbReference type="AlphaFoldDB" id="A0A8T1UWT4"/>